<evidence type="ECO:0000256" key="1">
    <source>
        <dbReference type="ARBA" id="ARBA00022603"/>
    </source>
</evidence>
<gene>
    <name evidence="5" type="ORF">BDV29DRAFT_153188</name>
</gene>
<dbReference type="Pfam" id="PF00891">
    <property type="entry name" value="Methyltransf_2"/>
    <property type="match status" value="1"/>
</dbReference>
<evidence type="ECO:0000313" key="6">
    <source>
        <dbReference type="Proteomes" id="UP000326565"/>
    </source>
</evidence>
<dbReference type="PANTHER" id="PTHR43712">
    <property type="entry name" value="PUTATIVE (AFU_ORTHOLOGUE AFUA_4G14580)-RELATED"/>
    <property type="match status" value="1"/>
</dbReference>
<dbReference type="OrthoDB" id="2410195at2759"/>
<dbReference type="InterPro" id="IPR001077">
    <property type="entry name" value="COMT_C"/>
</dbReference>
<proteinExistence type="predicted"/>
<protein>
    <recommendedName>
        <fullName evidence="4">O-methyltransferase C-terminal domain-containing protein</fullName>
    </recommendedName>
</protein>
<keyword evidence="2" id="KW-0808">Transferase</keyword>
<dbReference type="EMBL" id="ML732163">
    <property type="protein sequence ID" value="KAB8077888.1"/>
    <property type="molecule type" value="Genomic_DNA"/>
</dbReference>
<dbReference type="PANTHER" id="PTHR43712:SF11">
    <property type="entry name" value="O-METHYLTRANSFERASE (AFU_ORTHOLOGUE AFUA_2G17820)-RELATED"/>
    <property type="match status" value="1"/>
</dbReference>
<keyword evidence="3" id="KW-0949">S-adenosyl-L-methionine</keyword>
<evidence type="ECO:0000256" key="2">
    <source>
        <dbReference type="ARBA" id="ARBA00022679"/>
    </source>
</evidence>
<sequence length="211" mass="23891">MRGPGIQQFVDEPDTITLFKYVHGTDVSFGLLEKNTEQKQEIFDGYMAARRVGGLPQWFKIARLQKSLRMTLKDLEAALMVDVGGVPGQGLIVSKRNIQITPPVKGAKAYFLRDVLYNWSDVKSVQILSRIVEAMDPEYSTLLIDDYVLPDTVTKLRATEMDILMWLHTAGLERTLSQWKSLFGTVGLDLVKIWHSARGNESVLEARVHRN</sequence>
<evidence type="ECO:0000259" key="4">
    <source>
        <dbReference type="Pfam" id="PF00891"/>
    </source>
</evidence>
<dbReference type="InterPro" id="IPR016461">
    <property type="entry name" value="COMT-like"/>
</dbReference>
<keyword evidence="1" id="KW-0489">Methyltransferase</keyword>
<dbReference type="Gene3D" id="3.40.50.150">
    <property type="entry name" value="Vaccinia Virus protein VP39"/>
    <property type="match status" value="1"/>
</dbReference>
<organism evidence="5 6">
    <name type="scientific">Aspergillus leporis</name>
    <dbReference type="NCBI Taxonomy" id="41062"/>
    <lineage>
        <taxon>Eukaryota</taxon>
        <taxon>Fungi</taxon>
        <taxon>Dikarya</taxon>
        <taxon>Ascomycota</taxon>
        <taxon>Pezizomycotina</taxon>
        <taxon>Eurotiomycetes</taxon>
        <taxon>Eurotiomycetidae</taxon>
        <taxon>Eurotiales</taxon>
        <taxon>Aspergillaceae</taxon>
        <taxon>Aspergillus</taxon>
        <taxon>Aspergillus subgen. Circumdati</taxon>
    </lineage>
</organism>
<dbReference type="GO" id="GO:0032259">
    <property type="term" value="P:methylation"/>
    <property type="evidence" value="ECO:0007669"/>
    <property type="project" value="UniProtKB-KW"/>
</dbReference>
<evidence type="ECO:0000313" key="5">
    <source>
        <dbReference type="EMBL" id="KAB8077888.1"/>
    </source>
</evidence>
<accession>A0A5N5XAT6</accession>
<evidence type="ECO:0000256" key="3">
    <source>
        <dbReference type="ARBA" id="ARBA00022691"/>
    </source>
</evidence>
<dbReference type="InterPro" id="IPR029063">
    <property type="entry name" value="SAM-dependent_MTases_sf"/>
</dbReference>
<name>A0A5N5XAT6_9EURO</name>
<feature type="domain" description="O-methyltransferase C-terminal" evidence="4">
    <location>
        <begin position="104"/>
        <end position="187"/>
    </location>
</feature>
<dbReference type="Proteomes" id="UP000326565">
    <property type="component" value="Unassembled WGS sequence"/>
</dbReference>
<dbReference type="AlphaFoldDB" id="A0A5N5XAT6"/>
<dbReference type="PROSITE" id="PS51683">
    <property type="entry name" value="SAM_OMT_II"/>
    <property type="match status" value="1"/>
</dbReference>
<keyword evidence="6" id="KW-1185">Reference proteome</keyword>
<reference evidence="5 6" key="1">
    <citation type="submission" date="2019-04" db="EMBL/GenBank/DDBJ databases">
        <title>Friends and foes A comparative genomics study of 23 Aspergillus species from section Flavi.</title>
        <authorList>
            <consortium name="DOE Joint Genome Institute"/>
            <person name="Kjaerbolling I."/>
            <person name="Vesth T."/>
            <person name="Frisvad J.C."/>
            <person name="Nybo J.L."/>
            <person name="Theobald S."/>
            <person name="Kildgaard S."/>
            <person name="Isbrandt T."/>
            <person name="Kuo A."/>
            <person name="Sato A."/>
            <person name="Lyhne E.K."/>
            <person name="Kogle M.E."/>
            <person name="Wiebenga A."/>
            <person name="Kun R.S."/>
            <person name="Lubbers R.J."/>
            <person name="Makela M.R."/>
            <person name="Barry K."/>
            <person name="Chovatia M."/>
            <person name="Clum A."/>
            <person name="Daum C."/>
            <person name="Haridas S."/>
            <person name="He G."/>
            <person name="LaButti K."/>
            <person name="Lipzen A."/>
            <person name="Mondo S."/>
            <person name="Riley R."/>
            <person name="Salamov A."/>
            <person name="Simmons B.A."/>
            <person name="Magnuson J.K."/>
            <person name="Henrissat B."/>
            <person name="Mortensen U.H."/>
            <person name="Larsen T.O."/>
            <person name="Devries R.P."/>
            <person name="Grigoriev I.V."/>
            <person name="Machida M."/>
            <person name="Baker S.E."/>
            <person name="Andersen M.R."/>
        </authorList>
    </citation>
    <scope>NUCLEOTIDE SEQUENCE [LARGE SCALE GENOMIC DNA]</scope>
    <source>
        <strain evidence="5 6">CBS 151.66</strain>
    </source>
</reference>
<dbReference type="GO" id="GO:0008171">
    <property type="term" value="F:O-methyltransferase activity"/>
    <property type="evidence" value="ECO:0007669"/>
    <property type="project" value="InterPro"/>
</dbReference>
<dbReference type="SUPFAM" id="SSF53335">
    <property type="entry name" value="S-adenosyl-L-methionine-dependent methyltransferases"/>
    <property type="match status" value="1"/>
</dbReference>
<dbReference type="GO" id="GO:0044550">
    <property type="term" value="P:secondary metabolite biosynthetic process"/>
    <property type="evidence" value="ECO:0007669"/>
    <property type="project" value="UniProtKB-ARBA"/>
</dbReference>